<evidence type="ECO:0000313" key="1">
    <source>
        <dbReference type="EMBL" id="KAH7926587.1"/>
    </source>
</evidence>
<accession>A0ACB8BM68</accession>
<sequence>MLSSTTYTIYTRMVLLIIAMGGVLRSYSKKMSSGDGEFKTAATQYLIHEGAKPETDHSAPEKKKSGEGWFINRGWDSQRHLRSGISISAVSTGQNMVHYLNPRNGIVDILHHGLDLTDPTNGPSRLHLSSLLENGEAVQRLHPPTPCTPHRDPKGFL</sequence>
<comment type="caution">
    <text evidence="1">The sequence shown here is derived from an EMBL/GenBank/DDBJ whole genome shotgun (WGS) entry which is preliminary data.</text>
</comment>
<organism evidence="1 2">
    <name type="scientific">Leucogyrophana mollusca</name>
    <dbReference type="NCBI Taxonomy" id="85980"/>
    <lineage>
        <taxon>Eukaryota</taxon>
        <taxon>Fungi</taxon>
        <taxon>Dikarya</taxon>
        <taxon>Basidiomycota</taxon>
        <taxon>Agaricomycotina</taxon>
        <taxon>Agaricomycetes</taxon>
        <taxon>Agaricomycetidae</taxon>
        <taxon>Boletales</taxon>
        <taxon>Boletales incertae sedis</taxon>
        <taxon>Leucogyrophana</taxon>
    </lineage>
</organism>
<proteinExistence type="predicted"/>
<protein>
    <submittedName>
        <fullName evidence="1">Uncharacterized protein</fullName>
    </submittedName>
</protein>
<keyword evidence="2" id="KW-1185">Reference proteome</keyword>
<dbReference type="EMBL" id="MU266380">
    <property type="protein sequence ID" value="KAH7926587.1"/>
    <property type="molecule type" value="Genomic_DNA"/>
</dbReference>
<dbReference type="Proteomes" id="UP000790709">
    <property type="component" value="Unassembled WGS sequence"/>
</dbReference>
<name>A0ACB8BM68_9AGAM</name>
<gene>
    <name evidence="1" type="ORF">BV22DRAFT_342674</name>
</gene>
<reference evidence="1" key="1">
    <citation type="journal article" date="2021" name="New Phytol.">
        <title>Evolutionary innovations through gain and loss of genes in the ectomycorrhizal Boletales.</title>
        <authorList>
            <person name="Wu G."/>
            <person name="Miyauchi S."/>
            <person name="Morin E."/>
            <person name="Kuo A."/>
            <person name="Drula E."/>
            <person name="Varga T."/>
            <person name="Kohler A."/>
            <person name="Feng B."/>
            <person name="Cao Y."/>
            <person name="Lipzen A."/>
            <person name="Daum C."/>
            <person name="Hundley H."/>
            <person name="Pangilinan J."/>
            <person name="Johnson J."/>
            <person name="Barry K."/>
            <person name="LaButti K."/>
            <person name="Ng V."/>
            <person name="Ahrendt S."/>
            <person name="Min B."/>
            <person name="Choi I.G."/>
            <person name="Park H."/>
            <person name="Plett J.M."/>
            <person name="Magnuson J."/>
            <person name="Spatafora J.W."/>
            <person name="Nagy L.G."/>
            <person name="Henrissat B."/>
            <person name="Grigoriev I.V."/>
            <person name="Yang Z.L."/>
            <person name="Xu J."/>
            <person name="Martin F.M."/>
        </authorList>
    </citation>
    <scope>NUCLEOTIDE SEQUENCE</scope>
    <source>
        <strain evidence="1">KUC20120723A-06</strain>
    </source>
</reference>
<evidence type="ECO:0000313" key="2">
    <source>
        <dbReference type="Proteomes" id="UP000790709"/>
    </source>
</evidence>